<dbReference type="GO" id="GO:0008843">
    <property type="term" value="F:endochitinase activity"/>
    <property type="evidence" value="ECO:0007669"/>
    <property type="project" value="UniProtKB-EC"/>
</dbReference>
<organism evidence="15 16">
    <name type="scientific">Lingula anatina</name>
    <name type="common">Brachiopod</name>
    <name type="synonym">Lingula unguis</name>
    <dbReference type="NCBI Taxonomy" id="7574"/>
    <lineage>
        <taxon>Eukaryota</taxon>
        <taxon>Metazoa</taxon>
        <taxon>Spiralia</taxon>
        <taxon>Lophotrochozoa</taxon>
        <taxon>Brachiopoda</taxon>
        <taxon>Linguliformea</taxon>
        <taxon>Lingulata</taxon>
        <taxon>Lingulida</taxon>
        <taxon>Linguloidea</taxon>
        <taxon>Lingulidae</taxon>
        <taxon>Lingula</taxon>
    </lineage>
</organism>
<dbReference type="GO" id="GO:0008061">
    <property type="term" value="F:chitin binding"/>
    <property type="evidence" value="ECO:0007669"/>
    <property type="project" value="InterPro"/>
</dbReference>
<dbReference type="Pfam" id="PF00704">
    <property type="entry name" value="Glyco_hydro_18"/>
    <property type="match status" value="1"/>
</dbReference>
<feature type="chain" id="PRO_5010160934" description="chitinase" evidence="13">
    <location>
        <begin position="24"/>
        <end position="310"/>
    </location>
</feature>
<evidence type="ECO:0000256" key="7">
    <source>
        <dbReference type="ARBA" id="ARBA00022801"/>
    </source>
</evidence>
<dbReference type="GO" id="GO:0006032">
    <property type="term" value="P:chitin catabolic process"/>
    <property type="evidence" value="ECO:0007669"/>
    <property type="project" value="UniProtKB-KW"/>
</dbReference>
<evidence type="ECO:0000256" key="9">
    <source>
        <dbReference type="ARBA" id="ARBA00023157"/>
    </source>
</evidence>
<gene>
    <name evidence="16" type="primary">LOC106158963</name>
</gene>
<comment type="catalytic activity">
    <reaction evidence="1">
        <text>Random endo-hydrolysis of N-acetyl-beta-D-glucosaminide (1-&gt;4)-beta-linkages in chitin and chitodextrins.</text>
        <dbReference type="EC" id="3.2.1.14"/>
    </reaction>
</comment>
<dbReference type="Proteomes" id="UP000085678">
    <property type="component" value="Unplaced"/>
</dbReference>
<dbReference type="GO" id="GO:0005576">
    <property type="term" value="C:extracellular region"/>
    <property type="evidence" value="ECO:0007669"/>
    <property type="project" value="UniProtKB-SubCell"/>
</dbReference>
<dbReference type="SUPFAM" id="SSF51445">
    <property type="entry name" value="(Trans)glycosidases"/>
    <property type="match status" value="1"/>
</dbReference>
<dbReference type="OrthoDB" id="76388at2759"/>
<evidence type="ECO:0000256" key="5">
    <source>
        <dbReference type="ARBA" id="ARBA00022525"/>
    </source>
</evidence>
<dbReference type="InterPro" id="IPR001223">
    <property type="entry name" value="Glyco_hydro18_cat"/>
</dbReference>
<dbReference type="PANTHER" id="PTHR11177">
    <property type="entry name" value="CHITINASE"/>
    <property type="match status" value="1"/>
</dbReference>
<evidence type="ECO:0000259" key="14">
    <source>
        <dbReference type="PROSITE" id="PS51910"/>
    </source>
</evidence>
<dbReference type="Gene3D" id="3.20.20.80">
    <property type="entry name" value="Glycosidases"/>
    <property type="match status" value="1"/>
</dbReference>
<dbReference type="PANTHER" id="PTHR11177:SF317">
    <property type="entry name" value="CHITINASE 12-RELATED"/>
    <property type="match status" value="1"/>
</dbReference>
<dbReference type="InterPro" id="IPR050314">
    <property type="entry name" value="Glycosyl_Hydrlase_18"/>
</dbReference>
<dbReference type="EC" id="3.2.1.14" evidence="4"/>
<dbReference type="STRING" id="7574.A0A1S3HYA6"/>
<keyword evidence="12" id="KW-0624">Polysaccharide degradation</keyword>
<dbReference type="InterPro" id="IPR011583">
    <property type="entry name" value="Chitinase_II/V-like_cat"/>
</dbReference>
<dbReference type="FunFam" id="3.20.20.80:FF:000081">
    <property type="entry name" value="Chitinase 1"/>
    <property type="match status" value="1"/>
</dbReference>
<proteinExistence type="inferred from homology"/>
<evidence type="ECO:0000256" key="4">
    <source>
        <dbReference type="ARBA" id="ARBA00012729"/>
    </source>
</evidence>
<sequence length="310" mass="35192">MSTYSSFCILLLTAAVTLECTRGTENNEVQVSTATSKPLFCFFTNWAQYRQGMGKFFPEQVDPHLCTHGVYAFAKLNGNQLAPYEWDDDSTPWKKGLYERFNDLKKINPNFKTLLAVGGWNMKSEPFSQMAATKESRREFVMTSIQFLRNRTFDGLLLDWEYPGSRGGKPSDINTFTELLQELQAAYTEEAKNSNKTKLLLTSAVAAGLKYIKYAYDVPKISKTLDYVLVMSYDLMGPWANVTGLNSPLYPFKGAKGPDTQLNVVSLYCIEVEKTFIITTTYWDLSFNTALTNAERRVSQESSNLRMHKT</sequence>
<keyword evidence="7" id="KW-0378">Hydrolase</keyword>
<feature type="domain" description="GH18" evidence="14">
    <location>
        <begin position="37"/>
        <end position="310"/>
    </location>
</feature>
<evidence type="ECO:0000256" key="2">
    <source>
        <dbReference type="ARBA" id="ARBA00004613"/>
    </source>
</evidence>
<keyword evidence="11" id="KW-0326">Glycosidase</keyword>
<comment type="similarity">
    <text evidence="3">Belongs to the glycosyl hydrolase 18 family. Chitinase class II subfamily.</text>
</comment>
<name>A0A1S3HYA6_LINAN</name>
<dbReference type="RefSeq" id="XP_013390551.1">
    <property type="nucleotide sequence ID" value="XM_013535097.1"/>
</dbReference>
<feature type="signal peptide" evidence="13">
    <location>
        <begin position="1"/>
        <end position="23"/>
    </location>
</feature>
<evidence type="ECO:0000256" key="8">
    <source>
        <dbReference type="ARBA" id="ARBA00023024"/>
    </source>
</evidence>
<keyword evidence="6 13" id="KW-0732">Signal</keyword>
<evidence type="ECO:0000256" key="11">
    <source>
        <dbReference type="ARBA" id="ARBA00023295"/>
    </source>
</evidence>
<dbReference type="KEGG" id="lak:106158963"/>
<evidence type="ECO:0000256" key="1">
    <source>
        <dbReference type="ARBA" id="ARBA00000822"/>
    </source>
</evidence>
<dbReference type="AlphaFoldDB" id="A0A1S3HYA6"/>
<keyword evidence="9" id="KW-1015">Disulfide bond</keyword>
<keyword evidence="10" id="KW-0119">Carbohydrate metabolism</keyword>
<evidence type="ECO:0000256" key="12">
    <source>
        <dbReference type="ARBA" id="ARBA00023326"/>
    </source>
</evidence>
<accession>A0A1S3HYA6</accession>
<keyword evidence="8" id="KW-0146">Chitin degradation</keyword>
<evidence type="ECO:0000256" key="6">
    <source>
        <dbReference type="ARBA" id="ARBA00022729"/>
    </source>
</evidence>
<evidence type="ECO:0000313" key="16">
    <source>
        <dbReference type="RefSeq" id="XP_013390551.1"/>
    </source>
</evidence>
<keyword evidence="5" id="KW-0964">Secreted</keyword>
<protein>
    <recommendedName>
        <fullName evidence="4">chitinase</fullName>
        <ecNumber evidence="4">3.2.1.14</ecNumber>
    </recommendedName>
</protein>
<evidence type="ECO:0000313" key="15">
    <source>
        <dbReference type="Proteomes" id="UP000085678"/>
    </source>
</evidence>
<evidence type="ECO:0000256" key="13">
    <source>
        <dbReference type="SAM" id="SignalP"/>
    </source>
</evidence>
<comment type="subcellular location">
    <subcellularLocation>
        <location evidence="2">Secreted</location>
    </subcellularLocation>
</comment>
<keyword evidence="15" id="KW-1185">Reference proteome</keyword>
<dbReference type="InParanoid" id="A0A1S3HYA6"/>
<dbReference type="GeneID" id="106158963"/>
<reference evidence="16" key="1">
    <citation type="submission" date="2025-08" db="UniProtKB">
        <authorList>
            <consortium name="RefSeq"/>
        </authorList>
    </citation>
    <scope>IDENTIFICATION</scope>
    <source>
        <tissue evidence="16">Gonads</tissue>
    </source>
</reference>
<dbReference type="InterPro" id="IPR017853">
    <property type="entry name" value="GH"/>
</dbReference>
<dbReference type="SMART" id="SM00636">
    <property type="entry name" value="Glyco_18"/>
    <property type="match status" value="1"/>
</dbReference>
<dbReference type="GO" id="GO:0000272">
    <property type="term" value="P:polysaccharide catabolic process"/>
    <property type="evidence" value="ECO:0007669"/>
    <property type="project" value="UniProtKB-KW"/>
</dbReference>
<dbReference type="PROSITE" id="PS51910">
    <property type="entry name" value="GH18_2"/>
    <property type="match status" value="1"/>
</dbReference>
<evidence type="ECO:0000256" key="3">
    <source>
        <dbReference type="ARBA" id="ARBA00009121"/>
    </source>
</evidence>
<evidence type="ECO:0000256" key="10">
    <source>
        <dbReference type="ARBA" id="ARBA00023277"/>
    </source>
</evidence>